<dbReference type="PANTHER" id="PTHR42954">
    <property type="entry name" value="FE(2+) TRANSPORT PROTEIN A"/>
    <property type="match status" value="1"/>
</dbReference>
<protein>
    <submittedName>
        <fullName evidence="3">Ferrous iron transport protein A</fullName>
    </submittedName>
</protein>
<evidence type="ECO:0000313" key="3">
    <source>
        <dbReference type="EMBL" id="TGK06276.1"/>
    </source>
</evidence>
<dbReference type="EMBL" id="RQET01000014">
    <property type="protein sequence ID" value="TGK06276.1"/>
    <property type="molecule type" value="Genomic_DNA"/>
</dbReference>
<reference evidence="3" key="1">
    <citation type="journal article" date="2019" name="PLoS Negl. Trop. Dis.">
        <title>Revisiting the worldwide diversity of Leptospira species in the environment.</title>
        <authorList>
            <person name="Vincent A.T."/>
            <person name="Schiettekatte O."/>
            <person name="Bourhy P."/>
            <person name="Veyrier F.J."/>
            <person name="Picardeau M."/>
        </authorList>
    </citation>
    <scope>NUCLEOTIDE SEQUENCE [LARGE SCALE GENOMIC DNA]</scope>
    <source>
        <strain evidence="3">SSW15</strain>
    </source>
</reference>
<dbReference type="AlphaFoldDB" id="A0A4R9G443"/>
<evidence type="ECO:0000256" key="1">
    <source>
        <dbReference type="ARBA" id="ARBA00023004"/>
    </source>
</evidence>
<sequence length="80" mass="8984">MKVKLLDLEPGESRTLSGLKEFPGKEGLVRNLLDMGFLPGTRLQILAKYPSQDKIIVKVGLVQLVLRHVEAELLELEETE</sequence>
<dbReference type="Pfam" id="PF04023">
    <property type="entry name" value="FeoA"/>
    <property type="match status" value="1"/>
</dbReference>
<organism evidence="3 4">
    <name type="scientific">Leptospira fletcheri</name>
    <dbReference type="NCBI Taxonomy" id="2484981"/>
    <lineage>
        <taxon>Bacteria</taxon>
        <taxon>Pseudomonadati</taxon>
        <taxon>Spirochaetota</taxon>
        <taxon>Spirochaetia</taxon>
        <taxon>Leptospirales</taxon>
        <taxon>Leptospiraceae</taxon>
        <taxon>Leptospira</taxon>
    </lineage>
</organism>
<dbReference type="Proteomes" id="UP000298458">
    <property type="component" value="Unassembled WGS sequence"/>
</dbReference>
<comment type="caution">
    <text evidence="3">The sequence shown here is derived from an EMBL/GenBank/DDBJ whole genome shotgun (WGS) entry which is preliminary data.</text>
</comment>
<dbReference type="InterPro" id="IPR007167">
    <property type="entry name" value="Fe-transptr_FeoA-like"/>
</dbReference>
<dbReference type="InterPro" id="IPR008988">
    <property type="entry name" value="Transcriptional_repressor_C"/>
</dbReference>
<dbReference type="InterPro" id="IPR052713">
    <property type="entry name" value="FeoA"/>
</dbReference>
<evidence type="ECO:0000313" key="4">
    <source>
        <dbReference type="Proteomes" id="UP000298458"/>
    </source>
</evidence>
<accession>A0A4R9G443</accession>
<name>A0A4R9G443_9LEPT</name>
<dbReference type="SMART" id="SM00899">
    <property type="entry name" value="FeoA"/>
    <property type="match status" value="1"/>
</dbReference>
<proteinExistence type="predicted"/>
<keyword evidence="4" id="KW-1185">Reference proteome</keyword>
<dbReference type="InterPro" id="IPR038157">
    <property type="entry name" value="FeoA_core_dom"/>
</dbReference>
<dbReference type="SUPFAM" id="SSF50037">
    <property type="entry name" value="C-terminal domain of transcriptional repressors"/>
    <property type="match status" value="1"/>
</dbReference>
<gene>
    <name evidence="3" type="ORF">EHO60_17005</name>
</gene>
<dbReference type="GO" id="GO:0046914">
    <property type="term" value="F:transition metal ion binding"/>
    <property type="evidence" value="ECO:0007669"/>
    <property type="project" value="InterPro"/>
</dbReference>
<feature type="domain" description="Ferrous iron transporter FeoA-like" evidence="2">
    <location>
        <begin position="3"/>
        <end position="78"/>
    </location>
</feature>
<evidence type="ECO:0000259" key="2">
    <source>
        <dbReference type="SMART" id="SM00899"/>
    </source>
</evidence>
<dbReference type="OrthoDB" id="9811076at2"/>
<keyword evidence="1" id="KW-0408">Iron</keyword>
<dbReference type="PANTHER" id="PTHR42954:SF2">
    <property type="entry name" value="FE(2+) TRANSPORT PROTEIN A"/>
    <property type="match status" value="1"/>
</dbReference>
<dbReference type="RefSeq" id="WP_135769403.1">
    <property type="nucleotide sequence ID" value="NZ_RQET01000014.1"/>
</dbReference>
<dbReference type="Gene3D" id="2.30.30.90">
    <property type="match status" value="1"/>
</dbReference>